<accession>A0AAW0U1W0</accession>
<dbReference type="InterPro" id="IPR017248">
    <property type="entry name" value="HAX-1"/>
</dbReference>
<reference evidence="2 3" key="1">
    <citation type="submission" date="2023-03" db="EMBL/GenBank/DDBJ databases">
        <title>High-quality genome of Scylla paramamosain provides insights in environmental adaptation.</title>
        <authorList>
            <person name="Zhang L."/>
        </authorList>
    </citation>
    <scope>NUCLEOTIDE SEQUENCE [LARGE SCALE GENOMIC DNA]</scope>
    <source>
        <strain evidence="2">LZ_2023a</strain>
        <tissue evidence="2">Muscle</tissue>
    </source>
</reference>
<feature type="region of interest" description="Disordered" evidence="1">
    <location>
        <begin position="60"/>
        <end position="97"/>
    </location>
</feature>
<proteinExistence type="predicted"/>
<dbReference type="EMBL" id="JARAKH010000020">
    <property type="protein sequence ID" value="KAK8393536.1"/>
    <property type="molecule type" value="Genomic_DNA"/>
</dbReference>
<protein>
    <recommendedName>
        <fullName evidence="4">HCLS1-associated protein X-1</fullName>
    </recommendedName>
</protein>
<dbReference type="GO" id="GO:0005739">
    <property type="term" value="C:mitochondrion"/>
    <property type="evidence" value="ECO:0007669"/>
    <property type="project" value="TreeGrafter"/>
</dbReference>
<dbReference type="GO" id="GO:0015629">
    <property type="term" value="C:actin cytoskeleton"/>
    <property type="evidence" value="ECO:0007669"/>
    <property type="project" value="TreeGrafter"/>
</dbReference>
<feature type="compositionally biased region" description="Basic and acidic residues" evidence="1">
    <location>
        <begin position="133"/>
        <end position="156"/>
    </location>
</feature>
<gene>
    <name evidence="2" type="ORF">O3P69_006700</name>
</gene>
<feature type="region of interest" description="Disordered" evidence="1">
    <location>
        <begin position="210"/>
        <end position="229"/>
    </location>
</feature>
<comment type="caution">
    <text evidence="2">The sequence shown here is derived from an EMBL/GenBank/DDBJ whole genome shotgun (WGS) entry which is preliminary data.</text>
</comment>
<name>A0AAW0U1W0_SCYPA</name>
<keyword evidence="3" id="KW-1185">Reference proteome</keyword>
<evidence type="ECO:0000313" key="3">
    <source>
        <dbReference type="Proteomes" id="UP001487740"/>
    </source>
</evidence>
<dbReference type="AlphaFoldDB" id="A0AAW0U1W0"/>
<evidence type="ECO:0000256" key="1">
    <source>
        <dbReference type="SAM" id="MobiDB-lite"/>
    </source>
</evidence>
<dbReference type="GO" id="GO:0030136">
    <property type="term" value="C:clathrin-coated vesicle"/>
    <property type="evidence" value="ECO:0007669"/>
    <property type="project" value="TreeGrafter"/>
</dbReference>
<feature type="region of interest" description="Disordered" evidence="1">
    <location>
        <begin position="234"/>
        <end position="254"/>
    </location>
</feature>
<dbReference type="GO" id="GO:0016324">
    <property type="term" value="C:apical plasma membrane"/>
    <property type="evidence" value="ECO:0007669"/>
    <property type="project" value="TreeGrafter"/>
</dbReference>
<dbReference type="GO" id="GO:0043066">
    <property type="term" value="P:negative regulation of apoptotic process"/>
    <property type="evidence" value="ECO:0007669"/>
    <property type="project" value="InterPro"/>
</dbReference>
<dbReference type="EMBL" id="JARAKH010000020">
    <property type="protein sequence ID" value="KAK8393534.1"/>
    <property type="molecule type" value="Genomic_DNA"/>
</dbReference>
<dbReference type="Proteomes" id="UP001487740">
    <property type="component" value="Unassembled WGS sequence"/>
</dbReference>
<dbReference type="GO" id="GO:0016529">
    <property type="term" value="C:sarcoplasmic reticulum"/>
    <property type="evidence" value="ECO:0007669"/>
    <property type="project" value="TreeGrafter"/>
</dbReference>
<dbReference type="GO" id="GO:0030833">
    <property type="term" value="P:regulation of actin filament polymerization"/>
    <property type="evidence" value="ECO:0007669"/>
    <property type="project" value="TreeGrafter"/>
</dbReference>
<dbReference type="PANTHER" id="PTHR14938:SF2">
    <property type="entry name" value="HCLS1-ASSOCIATED PROTEIN X-1"/>
    <property type="match status" value="1"/>
</dbReference>
<organism evidence="2 3">
    <name type="scientific">Scylla paramamosain</name>
    <name type="common">Mud crab</name>
    <dbReference type="NCBI Taxonomy" id="85552"/>
    <lineage>
        <taxon>Eukaryota</taxon>
        <taxon>Metazoa</taxon>
        <taxon>Ecdysozoa</taxon>
        <taxon>Arthropoda</taxon>
        <taxon>Crustacea</taxon>
        <taxon>Multicrustacea</taxon>
        <taxon>Malacostraca</taxon>
        <taxon>Eumalacostraca</taxon>
        <taxon>Eucarida</taxon>
        <taxon>Decapoda</taxon>
        <taxon>Pleocyemata</taxon>
        <taxon>Brachyura</taxon>
        <taxon>Eubrachyura</taxon>
        <taxon>Portunoidea</taxon>
        <taxon>Portunidae</taxon>
        <taxon>Portuninae</taxon>
        <taxon>Scylla</taxon>
    </lineage>
</organism>
<sequence>MVICSHHIKNYFGQVDDMFSRLEDMMKEMHRHPAWALPDLQTEPEPQNPRDFMLKVPDDDQARTVPAPAPRHPLHGHEDEMPGSQSGHDDFSQHRNPFTFSPHSFFDGIFQQFGMHPSETPFPGHLPEIGPGSDHEDHSRESLMKKEDSDIDDRVLGDLSKLPEGGPGYSHGLPQIVEPRRSPWSHPESPGSPHAGVRHKFYSQSIVTIRRPDGSIEETKKYSDSTGREEVIVTHKQPEDGSSGIGSLQPEGPLDQRPSIFSWFFTR</sequence>
<evidence type="ECO:0008006" key="4">
    <source>
        <dbReference type="Google" id="ProtNLM"/>
    </source>
</evidence>
<evidence type="ECO:0000313" key="2">
    <source>
        <dbReference type="EMBL" id="KAK8393534.1"/>
    </source>
</evidence>
<feature type="region of interest" description="Disordered" evidence="1">
    <location>
        <begin position="113"/>
        <end position="197"/>
    </location>
</feature>
<dbReference type="PANTHER" id="PTHR14938">
    <property type="entry name" value="HCLS1-ASSOCIATED PROTEIN X-1"/>
    <property type="match status" value="1"/>
</dbReference>